<keyword evidence="1" id="KW-1133">Transmembrane helix</keyword>
<dbReference type="AlphaFoldDB" id="A0AAV4URR5"/>
<dbReference type="Proteomes" id="UP001054837">
    <property type="component" value="Unassembled WGS sequence"/>
</dbReference>
<dbReference type="EMBL" id="BPLQ01011798">
    <property type="protein sequence ID" value="GIY60436.1"/>
    <property type="molecule type" value="Genomic_DNA"/>
</dbReference>
<keyword evidence="3" id="KW-1185">Reference proteome</keyword>
<sequence length="240" mass="26786">MLSFYLPPLPLQYAFKYKRTLTVEHPLRRKEFGTSINILPVIKQPEALDPTFLFCIVLHPSIQGLCIFFFWAICSKSKIASKHKPKPPPTLGRSKASNIFLHHVKSILEIPSALLPLPIPNKQVPSCLGNYGLTRHSLLRNKCKGSVDLWVVVGRVYWRRLALDLNHLLSKAVHLSSVIHILHAPPSFIQGGLWHGYLMSPARDTLREEGGINIPFDAGGSCEYIPQLGLSMNCGSVTGH</sequence>
<evidence type="ECO:0000313" key="2">
    <source>
        <dbReference type="EMBL" id="GIY60436.1"/>
    </source>
</evidence>
<proteinExistence type="predicted"/>
<protein>
    <recommendedName>
        <fullName evidence="4">Cytochrome c biogenesis B</fullName>
    </recommendedName>
</protein>
<reference evidence="2 3" key="1">
    <citation type="submission" date="2021-06" db="EMBL/GenBank/DDBJ databases">
        <title>Caerostris darwini draft genome.</title>
        <authorList>
            <person name="Kono N."/>
            <person name="Arakawa K."/>
        </authorList>
    </citation>
    <scope>NUCLEOTIDE SEQUENCE [LARGE SCALE GENOMIC DNA]</scope>
</reference>
<name>A0AAV4URR5_9ARAC</name>
<evidence type="ECO:0000313" key="3">
    <source>
        <dbReference type="Proteomes" id="UP001054837"/>
    </source>
</evidence>
<comment type="caution">
    <text evidence="2">The sequence shown here is derived from an EMBL/GenBank/DDBJ whole genome shotgun (WGS) entry which is preliminary data.</text>
</comment>
<accession>A0AAV4URR5</accession>
<organism evidence="2 3">
    <name type="scientific">Caerostris darwini</name>
    <dbReference type="NCBI Taxonomy" id="1538125"/>
    <lineage>
        <taxon>Eukaryota</taxon>
        <taxon>Metazoa</taxon>
        <taxon>Ecdysozoa</taxon>
        <taxon>Arthropoda</taxon>
        <taxon>Chelicerata</taxon>
        <taxon>Arachnida</taxon>
        <taxon>Araneae</taxon>
        <taxon>Araneomorphae</taxon>
        <taxon>Entelegynae</taxon>
        <taxon>Araneoidea</taxon>
        <taxon>Araneidae</taxon>
        <taxon>Caerostris</taxon>
    </lineage>
</organism>
<feature type="transmembrane region" description="Helical" evidence="1">
    <location>
        <begin position="51"/>
        <end position="74"/>
    </location>
</feature>
<gene>
    <name evidence="2" type="ORF">CDAR_508021</name>
</gene>
<keyword evidence="1" id="KW-0812">Transmembrane</keyword>
<evidence type="ECO:0000256" key="1">
    <source>
        <dbReference type="SAM" id="Phobius"/>
    </source>
</evidence>
<keyword evidence="1" id="KW-0472">Membrane</keyword>
<evidence type="ECO:0008006" key="4">
    <source>
        <dbReference type="Google" id="ProtNLM"/>
    </source>
</evidence>